<protein>
    <recommendedName>
        <fullName evidence="1">Bro-N domain-containing protein</fullName>
    </recommendedName>
</protein>
<dbReference type="Proteomes" id="UP000430404">
    <property type="component" value="Unassembled WGS sequence"/>
</dbReference>
<dbReference type="Pfam" id="PF03374">
    <property type="entry name" value="ANT"/>
    <property type="match status" value="1"/>
</dbReference>
<dbReference type="GO" id="GO:0003677">
    <property type="term" value="F:DNA binding"/>
    <property type="evidence" value="ECO:0007669"/>
    <property type="project" value="InterPro"/>
</dbReference>
<feature type="domain" description="Bro-N" evidence="1">
    <location>
        <begin position="1"/>
        <end position="103"/>
    </location>
</feature>
<accession>A0A653K236</accession>
<evidence type="ECO:0000313" key="3">
    <source>
        <dbReference type="Proteomes" id="UP000430404"/>
    </source>
</evidence>
<sequence length="257" mass="28626">MSTQIATFNFNSNLVRTMMKDGEIRFVLADVCNVLEIGNPSDAARRLDSDEVTLDIIEGSHRPVNLINESGLYSLVLTSRKPEAKQFKKWVTSEVLPNIRKNGGYISGQESDDSELIIAKALQVAQNVIDRKIQELAQATAKVEVLEPKAQALDVLSQNRNGYLCLTDAAKHLHVRVKDLTNLLANKKFIYRRATSNPIKKGKWAAYDRIIQKGWLFHDYVAGEKPDGTDYAPQVLVTPKGMAHIALLVTQTKGILV</sequence>
<evidence type="ECO:0000259" key="1">
    <source>
        <dbReference type="PROSITE" id="PS51750"/>
    </source>
</evidence>
<dbReference type="EMBL" id="CABWKZ010000009">
    <property type="protein sequence ID" value="VXA54467.1"/>
    <property type="molecule type" value="Genomic_DNA"/>
</dbReference>
<dbReference type="PROSITE" id="PS51750">
    <property type="entry name" value="BRO_N"/>
    <property type="match status" value="1"/>
</dbReference>
<gene>
    <name evidence="2" type="ORF">ACI8B_170012</name>
</gene>
<dbReference type="SMART" id="SM01040">
    <property type="entry name" value="Bro-N"/>
    <property type="match status" value="1"/>
</dbReference>
<dbReference type="InterPro" id="IPR003497">
    <property type="entry name" value="BRO_N_domain"/>
</dbReference>
<name>A0A653K236_9GAMM</name>
<dbReference type="AlphaFoldDB" id="A0A653K236"/>
<evidence type="ECO:0000313" key="2">
    <source>
        <dbReference type="EMBL" id="VXA54467.1"/>
    </source>
</evidence>
<proteinExistence type="predicted"/>
<dbReference type="InterPro" id="IPR005039">
    <property type="entry name" value="Ant_C"/>
</dbReference>
<dbReference type="PANTHER" id="PTHR36180">
    <property type="entry name" value="DNA-BINDING PROTEIN-RELATED-RELATED"/>
    <property type="match status" value="1"/>
</dbReference>
<organism evidence="2 3">
    <name type="scientific">Acinetobacter proteolyticus</name>
    <dbReference type="NCBI Taxonomy" id="1776741"/>
    <lineage>
        <taxon>Bacteria</taxon>
        <taxon>Pseudomonadati</taxon>
        <taxon>Pseudomonadota</taxon>
        <taxon>Gammaproteobacteria</taxon>
        <taxon>Moraxellales</taxon>
        <taxon>Moraxellaceae</taxon>
        <taxon>Acinetobacter</taxon>
    </lineage>
</organism>
<dbReference type="RefSeq" id="WP_159724750.1">
    <property type="nucleotide sequence ID" value="NZ_LR732744.1"/>
</dbReference>
<reference evidence="2 3" key="1">
    <citation type="submission" date="2019-10" db="EMBL/GenBank/DDBJ databases">
        <authorList>
            <person name="Karimi E."/>
        </authorList>
    </citation>
    <scope>NUCLEOTIDE SEQUENCE [LARGE SCALE GENOMIC DNA]</scope>
    <source>
        <strain evidence="2">Acinetobacter sp. 8BE</strain>
    </source>
</reference>
<dbReference type="PANTHER" id="PTHR36180:SF2">
    <property type="entry name" value="BRO FAMILY PROTEIN"/>
    <property type="match status" value="1"/>
</dbReference>
<dbReference type="Pfam" id="PF02498">
    <property type="entry name" value="Bro-N"/>
    <property type="match status" value="1"/>
</dbReference>